<feature type="domain" description="Sodium/calcium exchanger membrane region" evidence="8">
    <location>
        <begin position="113"/>
        <end position="168"/>
    </location>
</feature>
<dbReference type="InterPro" id="IPR004713">
    <property type="entry name" value="CaH_exchang"/>
</dbReference>
<organism evidence="9 10">
    <name type="scientific">Cynara cardunculus var. scolymus</name>
    <name type="common">Globe artichoke</name>
    <name type="synonym">Cynara scolymus</name>
    <dbReference type="NCBI Taxonomy" id="59895"/>
    <lineage>
        <taxon>Eukaryota</taxon>
        <taxon>Viridiplantae</taxon>
        <taxon>Streptophyta</taxon>
        <taxon>Embryophyta</taxon>
        <taxon>Tracheophyta</taxon>
        <taxon>Spermatophyta</taxon>
        <taxon>Magnoliopsida</taxon>
        <taxon>eudicotyledons</taxon>
        <taxon>Gunneridae</taxon>
        <taxon>Pentapetalae</taxon>
        <taxon>asterids</taxon>
        <taxon>campanulids</taxon>
        <taxon>Asterales</taxon>
        <taxon>Asteraceae</taxon>
        <taxon>Carduoideae</taxon>
        <taxon>Cardueae</taxon>
        <taxon>Carduinae</taxon>
        <taxon>Cynara</taxon>
    </lineage>
</organism>
<dbReference type="GO" id="GO:0009705">
    <property type="term" value="C:plant-type vacuole membrane"/>
    <property type="evidence" value="ECO:0007669"/>
    <property type="project" value="TreeGrafter"/>
</dbReference>
<evidence type="ECO:0000256" key="5">
    <source>
        <dbReference type="ARBA" id="ARBA00022989"/>
    </source>
</evidence>
<evidence type="ECO:0000256" key="3">
    <source>
        <dbReference type="ARBA" id="ARBA00022449"/>
    </source>
</evidence>
<evidence type="ECO:0000256" key="1">
    <source>
        <dbReference type="ARBA" id="ARBA00004127"/>
    </source>
</evidence>
<keyword evidence="2" id="KW-0813">Transport</keyword>
<keyword evidence="4" id="KW-0812">Transmembrane</keyword>
<dbReference type="InterPro" id="IPR023214">
    <property type="entry name" value="HAD_sf"/>
</dbReference>
<dbReference type="GO" id="GO:0015369">
    <property type="term" value="F:calcium:proton antiporter activity"/>
    <property type="evidence" value="ECO:0007669"/>
    <property type="project" value="TreeGrafter"/>
</dbReference>
<evidence type="ECO:0000256" key="2">
    <source>
        <dbReference type="ARBA" id="ARBA00022448"/>
    </source>
</evidence>
<name>A0A103Y0G3_CYNCS</name>
<dbReference type="AlphaFoldDB" id="A0A103Y0G3"/>
<gene>
    <name evidence="9" type="ORF">Ccrd_021493</name>
</gene>
<keyword evidence="7" id="KW-0472">Membrane</keyword>
<keyword evidence="3" id="KW-0050">Antiport</keyword>
<sequence length="228" mass="25493">MGTTTALAPGLSRKLKKVLETRIDNPDLMAAFHSEINSFEGYYFLPEFCKDVAVKYIKECHYMRELNISVSLVENYFNGVSPDDGGRDVVLMDTDDFLPDDILRTNPLLYGASDSWNMPVSFISVILLPIVGNAAEHASAIMFAMKDKLLSDITLGVAIGSSTHISMFVPKKMGLESNPIRTRRDHMKNTQLTDSIYFERLFVDSLDADVGIDAFTVTVKVEIELLRI</sequence>
<accession>A0A103Y0G3</accession>
<dbReference type="PANTHER" id="PTHR31503">
    <property type="entry name" value="VACUOLAR CALCIUM ION TRANSPORTER"/>
    <property type="match status" value="1"/>
</dbReference>
<dbReference type="GO" id="GO:0012505">
    <property type="term" value="C:endomembrane system"/>
    <property type="evidence" value="ECO:0007669"/>
    <property type="project" value="UniProtKB-SubCell"/>
</dbReference>
<dbReference type="Gene3D" id="3.40.50.1000">
    <property type="entry name" value="HAD superfamily/HAD-like"/>
    <property type="match status" value="1"/>
</dbReference>
<reference evidence="9 10" key="1">
    <citation type="journal article" date="2016" name="Sci. Rep.">
        <title>The genome sequence of the outbreeding globe artichoke constructed de novo incorporating a phase-aware low-pass sequencing strategy of F1 progeny.</title>
        <authorList>
            <person name="Scaglione D."/>
            <person name="Reyes-Chin-Wo S."/>
            <person name="Acquadro A."/>
            <person name="Froenicke L."/>
            <person name="Portis E."/>
            <person name="Beitel C."/>
            <person name="Tirone M."/>
            <person name="Mauro R."/>
            <person name="Lo Monaco A."/>
            <person name="Mauromicale G."/>
            <person name="Faccioli P."/>
            <person name="Cattivelli L."/>
            <person name="Rieseberg L."/>
            <person name="Michelmore R."/>
            <person name="Lanteri S."/>
        </authorList>
    </citation>
    <scope>NUCLEOTIDE SEQUENCE [LARGE SCALE GENOMIC DNA]</scope>
    <source>
        <strain evidence="9">2C</strain>
    </source>
</reference>
<comment type="caution">
    <text evidence="9">The sequence shown here is derived from an EMBL/GenBank/DDBJ whole genome shotgun (WGS) entry which is preliminary data.</text>
</comment>
<dbReference type="EMBL" id="LEKV01003395">
    <property type="protein sequence ID" value="KVI00250.1"/>
    <property type="molecule type" value="Genomic_DNA"/>
</dbReference>
<keyword evidence="5" id="KW-1133">Transmembrane helix</keyword>
<evidence type="ECO:0000313" key="10">
    <source>
        <dbReference type="Proteomes" id="UP000243975"/>
    </source>
</evidence>
<dbReference type="Pfam" id="PF01699">
    <property type="entry name" value="Na_Ca_ex"/>
    <property type="match status" value="1"/>
</dbReference>
<protein>
    <submittedName>
        <fullName evidence="9">Sodium/calcium exchanger membrane region</fullName>
    </submittedName>
</protein>
<evidence type="ECO:0000313" key="9">
    <source>
        <dbReference type="EMBL" id="KVI00250.1"/>
    </source>
</evidence>
<keyword evidence="10" id="KW-1185">Reference proteome</keyword>
<keyword evidence="6" id="KW-0406">Ion transport</keyword>
<evidence type="ECO:0000259" key="8">
    <source>
        <dbReference type="Pfam" id="PF01699"/>
    </source>
</evidence>
<dbReference type="PANTHER" id="PTHR31503:SF22">
    <property type="entry name" value="VACUOLAR CALCIUM ION TRANSPORTER"/>
    <property type="match status" value="1"/>
</dbReference>
<dbReference type="Gramene" id="KVI00250">
    <property type="protein sequence ID" value="KVI00250"/>
    <property type="gene ID" value="Ccrd_021493"/>
</dbReference>
<comment type="subcellular location">
    <subcellularLocation>
        <location evidence="1">Endomembrane system</location>
        <topology evidence="1">Multi-pass membrane protein</topology>
    </subcellularLocation>
</comment>
<evidence type="ECO:0000256" key="4">
    <source>
        <dbReference type="ARBA" id="ARBA00022692"/>
    </source>
</evidence>
<evidence type="ECO:0000256" key="6">
    <source>
        <dbReference type="ARBA" id="ARBA00023065"/>
    </source>
</evidence>
<proteinExistence type="predicted"/>
<evidence type="ECO:0000256" key="7">
    <source>
        <dbReference type="ARBA" id="ARBA00023136"/>
    </source>
</evidence>
<dbReference type="GO" id="GO:0006874">
    <property type="term" value="P:intracellular calcium ion homeostasis"/>
    <property type="evidence" value="ECO:0007669"/>
    <property type="project" value="TreeGrafter"/>
</dbReference>
<dbReference type="InterPro" id="IPR004837">
    <property type="entry name" value="NaCa_Exmemb"/>
</dbReference>
<dbReference type="Proteomes" id="UP000243975">
    <property type="component" value="Unassembled WGS sequence"/>
</dbReference>